<evidence type="ECO:0000313" key="1">
    <source>
        <dbReference type="EMBL" id="KAI5062165.1"/>
    </source>
</evidence>
<dbReference type="AlphaFoldDB" id="A0A9D4U6B4"/>
<reference evidence="1" key="1">
    <citation type="submission" date="2021-01" db="EMBL/GenBank/DDBJ databases">
        <title>Adiantum capillus-veneris genome.</title>
        <authorList>
            <person name="Fang Y."/>
            <person name="Liao Q."/>
        </authorList>
    </citation>
    <scope>NUCLEOTIDE SEQUENCE</scope>
    <source>
        <strain evidence="1">H3</strain>
        <tissue evidence="1">Leaf</tissue>
    </source>
</reference>
<accession>A0A9D4U6B4</accession>
<keyword evidence="2" id="KW-1185">Reference proteome</keyword>
<comment type="caution">
    <text evidence="1">The sequence shown here is derived from an EMBL/GenBank/DDBJ whole genome shotgun (WGS) entry which is preliminary data.</text>
</comment>
<protein>
    <submittedName>
        <fullName evidence="1">Uncharacterized protein</fullName>
    </submittedName>
</protein>
<sequence>MWTMHDYPGFGEIFGLSTSGHNACSTCGLSLVTERPDSLRKMLQFILPMSMYICRDNKVRDTIFKLRELVRFVSSKEIKIYAIPAAQTLATETAKARGEDIANKEWEYARGCVPKCLSFNSMWSKGRHFRTRHIDERRTTMDCAIMENFDIDDDEAR</sequence>
<dbReference type="Proteomes" id="UP000886520">
    <property type="component" value="Chromosome 22"/>
</dbReference>
<proteinExistence type="predicted"/>
<organism evidence="1 2">
    <name type="scientific">Adiantum capillus-veneris</name>
    <name type="common">Maidenhair fern</name>
    <dbReference type="NCBI Taxonomy" id="13818"/>
    <lineage>
        <taxon>Eukaryota</taxon>
        <taxon>Viridiplantae</taxon>
        <taxon>Streptophyta</taxon>
        <taxon>Embryophyta</taxon>
        <taxon>Tracheophyta</taxon>
        <taxon>Polypodiopsida</taxon>
        <taxon>Polypodiidae</taxon>
        <taxon>Polypodiales</taxon>
        <taxon>Pteridineae</taxon>
        <taxon>Pteridaceae</taxon>
        <taxon>Vittarioideae</taxon>
        <taxon>Adiantum</taxon>
    </lineage>
</organism>
<evidence type="ECO:0000313" key="2">
    <source>
        <dbReference type="Proteomes" id="UP000886520"/>
    </source>
</evidence>
<gene>
    <name evidence="1" type="ORF">GOP47_0022704</name>
</gene>
<dbReference type="EMBL" id="JABFUD020000022">
    <property type="protein sequence ID" value="KAI5062165.1"/>
    <property type="molecule type" value="Genomic_DNA"/>
</dbReference>
<name>A0A9D4U6B4_ADICA</name>